<dbReference type="PANTHER" id="PTHR11363">
    <property type="entry name" value="60S RIBOSOMAL PROTEIN L3-RELATED"/>
    <property type="match status" value="1"/>
</dbReference>
<comment type="similarity">
    <text evidence="1">Belongs to the universal ribosomal protein uL3 family.</text>
</comment>
<evidence type="ECO:0000313" key="5">
    <source>
        <dbReference type="Proteomes" id="UP001153709"/>
    </source>
</evidence>
<keyword evidence="5" id="KW-1185">Reference proteome</keyword>
<dbReference type="Pfam" id="PF00297">
    <property type="entry name" value="Ribosomal_L3"/>
    <property type="match status" value="1"/>
</dbReference>
<reference evidence="4" key="1">
    <citation type="submission" date="2022-01" db="EMBL/GenBank/DDBJ databases">
        <authorList>
            <person name="King R."/>
        </authorList>
    </citation>
    <scope>NUCLEOTIDE SEQUENCE</scope>
</reference>
<evidence type="ECO:0000256" key="1">
    <source>
        <dbReference type="ARBA" id="ARBA00006540"/>
    </source>
</evidence>
<dbReference type="OrthoDB" id="1611972at2759"/>
<organism evidence="4 5">
    <name type="scientific">Diabrotica balteata</name>
    <name type="common">Banded cucumber beetle</name>
    <dbReference type="NCBI Taxonomy" id="107213"/>
    <lineage>
        <taxon>Eukaryota</taxon>
        <taxon>Metazoa</taxon>
        <taxon>Ecdysozoa</taxon>
        <taxon>Arthropoda</taxon>
        <taxon>Hexapoda</taxon>
        <taxon>Insecta</taxon>
        <taxon>Pterygota</taxon>
        <taxon>Neoptera</taxon>
        <taxon>Endopterygota</taxon>
        <taxon>Coleoptera</taxon>
        <taxon>Polyphaga</taxon>
        <taxon>Cucujiformia</taxon>
        <taxon>Chrysomeloidea</taxon>
        <taxon>Chrysomelidae</taxon>
        <taxon>Galerucinae</taxon>
        <taxon>Diabroticina</taxon>
        <taxon>Diabroticites</taxon>
        <taxon>Diabrotica</taxon>
    </lineage>
</organism>
<keyword evidence="3" id="KW-0687">Ribonucleoprotein</keyword>
<accession>A0A9N9T863</accession>
<proteinExistence type="inferred from homology"/>
<gene>
    <name evidence="4" type="ORF">DIABBA_LOCUS11313</name>
</gene>
<sequence length="75" mass="8487">MGRKKRVITLRKSLLVHTKCIALEKINRKFIDTSSKFGYGRFQIATDKAAFIYPLKKDRVKEEEKAAALAATVSS</sequence>
<dbReference type="EMBL" id="OU898282">
    <property type="protein sequence ID" value="CAG9838418.1"/>
    <property type="molecule type" value="Genomic_DNA"/>
</dbReference>
<protein>
    <submittedName>
        <fullName evidence="4">Uncharacterized protein</fullName>
    </submittedName>
</protein>
<keyword evidence="2" id="KW-0689">Ribosomal protein</keyword>
<dbReference type="GO" id="GO:0022625">
    <property type="term" value="C:cytosolic large ribosomal subunit"/>
    <property type="evidence" value="ECO:0007669"/>
    <property type="project" value="TreeGrafter"/>
</dbReference>
<dbReference type="GO" id="GO:0003735">
    <property type="term" value="F:structural constituent of ribosome"/>
    <property type="evidence" value="ECO:0007669"/>
    <property type="project" value="InterPro"/>
</dbReference>
<dbReference type="FunFam" id="2.40.30.10:FF:000351">
    <property type="entry name" value="Ribosomal protein L3"/>
    <property type="match status" value="1"/>
</dbReference>
<dbReference type="Gene3D" id="2.40.30.10">
    <property type="entry name" value="Translation factors"/>
    <property type="match status" value="1"/>
</dbReference>
<evidence type="ECO:0000313" key="4">
    <source>
        <dbReference type="EMBL" id="CAG9838418.1"/>
    </source>
</evidence>
<dbReference type="GO" id="GO:0006412">
    <property type="term" value="P:translation"/>
    <property type="evidence" value="ECO:0007669"/>
    <property type="project" value="InterPro"/>
</dbReference>
<dbReference type="InterPro" id="IPR000597">
    <property type="entry name" value="Ribosomal_uL3"/>
</dbReference>
<dbReference type="GO" id="GO:0003723">
    <property type="term" value="F:RNA binding"/>
    <property type="evidence" value="ECO:0007669"/>
    <property type="project" value="TreeGrafter"/>
</dbReference>
<evidence type="ECO:0000256" key="3">
    <source>
        <dbReference type="ARBA" id="ARBA00023274"/>
    </source>
</evidence>
<dbReference type="PANTHER" id="PTHR11363:SF5">
    <property type="entry name" value="LARGE RIBOSOMAL SUBUNIT PROTEIN UL3"/>
    <property type="match status" value="1"/>
</dbReference>
<dbReference type="Proteomes" id="UP001153709">
    <property type="component" value="Chromosome 7"/>
</dbReference>
<dbReference type="AlphaFoldDB" id="A0A9N9T863"/>
<dbReference type="InterPro" id="IPR045077">
    <property type="entry name" value="L3_arc_euk"/>
</dbReference>
<name>A0A9N9T863_DIABA</name>
<evidence type="ECO:0000256" key="2">
    <source>
        <dbReference type="ARBA" id="ARBA00022980"/>
    </source>
</evidence>